<dbReference type="PATRIC" id="fig|742725.3.peg.941"/>
<dbReference type="EMBL" id="ADLD01000009">
    <property type="protein sequence ID" value="EHB92682.1"/>
    <property type="molecule type" value="Genomic_DNA"/>
</dbReference>
<keyword evidence="2" id="KW-1185">Reference proteome</keyword>
<dbReference type="HOGENOM" id="CLU_2857722_0_0_10"/>
<organism evidence="1 2">
    <name type="scientific">Alistipes indistinctus YIT 12060</name>
    <dbReference type="NCBI Taxonomy" id="742725"/>
    <lineage>
        <taxon>Bacteria</taxon>
        <taxon>Pseudomonadati</taxon>
        <taxon>Bacteroidota</taxon>
        <taxon>Bacteroidia</taxon>
        <taxon>Bacteroidales</taxon>
        <taxon>Rikenellaceae</taxon>
        <taxon>Alistipes</taxon>
    </lineage>
</organism>
<sequence>MPCGCFKHKDSEYSKTKRLAERLAGLEKTDYVIYEQDGKIYCDRKECWTKAGKPGRVREFIYAV</sequence>
<comment type="caution">
    <text evidence="1">The sequence shown here is derived from an EMBL/GenBank/DDBJ whole genome shotgun (WGS) entry which is preliminary data.</text>
</comment>
<gene>
    <name evidence="1" type="ORF">HMPREF9450_00886</name>
</gene>
<name>G5H743_9BACT</name>
<dbReference type="STRING" id="742725.HMPREF9450_00886"/>
<reference evidence="1 2" key="1">
    <citation type="submission" date="2011-08" db="EMBL/GenBank/DDBJ databases">
        <title>The Genome Sequence of Alistipes indistinctus YIT 12060.</title>
        <authorList>
            <consortium name="The Broad Institute Genome Sequencing Platform"/>
            <person name="Earl A."/>
            <person name="Ward D."/>
            <person name="Feldgarden M."/>
            <person name="Gevers D."/>
            <person name="Morotomi M."/>
            <person name="Young S.K."/>
            <person name="Zeng Q."/>
            <person name="Gargeya S."/>
            <person name="Fitzgerald M."/>
            <person name="Haas B."/>
            <person name="Abouelleil A."/>
            <person name="Alvarado L."/>
            <person name="Arachchi H.M."/>
            <person name="Berlin A."/>
            <person name="Brown A."/>
            <person name="Chapman S.B."/>
            <person name="Chen Z."/>
            <person name="Dunbar C."/>
            <person name="Freedman E."/>
            <person name="Gearin G."/>
            <person name="Gellesch M."/>
            <person name="Goldberg J."/>
            <person name="Griggs A."/>
            <person name="Gujja S."/>
            <person name="Heiman D."/>
            <person name="Howarth C."/>
            <person name="Larson L."/>
            <person name="Lui A."/>
            <person name="MacDonald P.J.P."/>
            <person name="Montmayeur A."/>
            <person name="Murphy C."/>
            <person name="Neiman D."/>
            <person name="Pearson M."/>
            <person name="Priest M."/>
            <person name="Roberts A."/>
            <person name="Saif S."/>
            <person name="Shea T."/>
            <person name="Shenoy N."/>
            <person name="Sisk P."/>
            <person name="Stolte C."/>
            <person name="Sykes S."/>
            <person name="Wortman J."/>
            <person name="Nusbaum C."/>
            <person name="Birren B."/>
        </authorList>
    </citation>
    <scope>NUCLEOTIDE SEQUENCE [LARGE SCALE GENOMIC DNA]</scope>
    <source>
        <strain evidence="1 2">YIT 12060</strain>
    </source>
</reference>
<evidence type="ECO:0000313" key="1">
    <source>
        <dbReference type="EMBL" id="EHB92682.1"/>
    </source>
</evidence>
<dbReference type="AlphaFoldDB" id="G5H743"/>
<accession>G5H743</accession>
<dbReference type="Proteomes" id="UP000006008">
    <property type="component" value="Unassembled WGS sequence"/>
</dbReference>
<protein>
    <submittedName>
        <fullName evidence="1">Uncharacterized protein</fullName>
    </submittedName>
</protein>
<evidence type="ECO:0000313" key="2">
    <source>
        <dbReference type="Proteomes" id="UP000006008"/>
    </source>
</evidence>
<proteinExistence type="predicted"/>